<reference evidence="1" key="1">
    <citation type="submission" date="2018-01" db="EMBL/GenBank/DDBJ databases">
        <authorList>
            <person name="Regsiter A."/>
            <person name="William W."/>
        </authorList>
    </citation>
    <scope>NUCLEOTIDE SEQUENCE</scope>
    <source>
        <strain evidence="1">TRIP AH-1</strain>
    </source>
</reference>
<protein>
    <submittedName>
        <fullName evidence="1">Uncharacterized protein</fullName>
    </submittedName>
</protein>
<evidence type="ECO:0000313" key="1">
    <source>
        <dbReference type="EMBL" id="SPD75078.1"/>
    </source>
</evidence>
<proteinExistence type="predicted"/>
<accession>A0A445N001</accession>
<name>A0A445N001_9BACT</name>
<dbReference type="EMBL" id="OJIN01000184">
    <property type="protein sequence ID" value="SPD75078.1"/>
    <property type="molecule type" value="Genomic_DNA"/>
</dbReference>
<gene>
    <name evidence="1" type="ORF">PITCH_A420039</name>
</gene>
<dbReference type="AlphaFoldDB" id="A0A445N001"/>
<organism evidence="1">
    <name type="scientific">uncultured Desulfobacterium sp</name>
    <dbReference type="NCBI Taxonomy" id="201089"/>
    <lineage>
        <taxon>Bacteria</taxon>
        <taxon>Pseudomonadati</taxon>
        <taxon>Thermodesulfobacteriota</taxon>
        <taxon>Desulfobacteria</taxon>
        <taxon>Desulfobacterales</taxon>
        <taxon>Desulfobacteriaceae</taxon>
        <taxon>Desulfobacterium</taxon>
        <taxon>environmental samples</taxon>
    </lineage>
</organism>
<sequence>MENNMEVALNVEGKYPFSELMNRVTNELEGRYNKDKDAIKLKEFSKDGNQIHLVYEVIKGGAIRPKKEFSSPYKELGGRKPIFG</sequence>